<evidence type="ECO:0000256" key="8">
    <source>
        <dbReference type="ARBA" id="ARBA00022723"/>
    </source>
</evidence>
<dbReference type="GO" id="GO:0020037">
    <property type="term" value="F:heme binding"/>
    <property type="evidence" value="ECO:0007669"/>
    <property type="project" value="InterPro"/>
</dbReference>
<evidence type="ECO:0000256" key="13">
    <source>
        <dbReference type="ARBA" id="ARBA00023192"/>
    </source>
</evidence>
<comment type="cofactor">
    <cofactor evidence="2">
        <name>[4Fe-4S] cluster</name>
        <dbReference type="ChEBI" id="CHEBI:49883"/>
    </cofactor>
</comment>
<evidence type="ECO:0000256" key="5">
    <source>
        <dbReference type="ARBA" id="ARBA00012604"/>
    </source>
</evidence>
<evidence type="ECO:0000259" key="18">
    <source>
        <dbReference type="Pfam" id="PF03460"/>
    </source>
</evidence>
<dbReference type="PRINTS" id="PR00397">
    <property type="entry name" value="SIROHAEM"/>
</dbReference>
<comment type="similarity">
    <text evidence="4">Belongs to the nitrite and sulfite reductase 4Fe-4S domain family.</text>
</comment>
<dbReference type="AlphaFoldDB" id="A0A8B0SLI6"/>
<keyword evidence="13" id="KW-0198">Cysteine biosynthesis</keyword>
<reference evidence="20" key="2">
    <citation type="submission" date="2021-04" db="EMBL/GenBank/DDBJ databases">
        <title>Complete Genome and methylome analysis of Thiothrix fructosivorans ATCC 49748.</title>
        <authorList>
            <person name="Fomenkov A."/>
            <person name="Sun L."/>
            <person name="Vincze T."/>
            <person name="Grabovich M.Y."/>
            <person name="Roberts R.J."/>
        </authorList>
    </citation>
    <scope>NUCLEOTIDE SEQUENCE</scope>
    <source>
        <strain evidence="20">ATCC 49748</strain>
    </source>
</reference>
<comment type="cofactor">
    <cofactor evidence="1">
        <name>siroheme</name>
        <dbReference type="ChEBI" id="CHEBI:60052"/>
    </cofactor>
</comment>
<evidence type="ECO:0000256" key="9">
    <source>
        <dbReference type="ARBA" id="ARBA00022857"/>
    </source>
</evidence>
<protein>
    <recommendedName>
        <fullName evidence="5">assimilatory sulfite reductase (NADPH)</fullName>
        <ecNumber evidence="5">1.8.1.2</ecNumber>
    </recommendedName>
</protein>
<comment type="catalytic activity">
    <reaction evidence="14">
        <text>hydrogen sulfide + 3 NADP(+) + 3 H2O = sulfite + 3 NADPH + 4 H(+)</text>
        <dbReference type="Rhea" id="RHEA:13801"/>
        <dbReference type="ChEBI" id="CHEBI:15377"/>
        <dbReference type="ChEBI" id="CHEBI:15378"/>
        <dbReference type="ChEBI" id="CHEBI:17359"/>
        <dbReference type="ChEBI" id="CHEBI:29919"/>
        <dbReference type="ChEBI" id="CHEBI:57783"/>
        <dbReference type="ChEBI" id="CHEBI:58349"/>
        <dbReference type="EC" id="1.8.1.2"/>
    </reaction>
</comment>
<dbReference type="GO" id="GO:0050311">
    <property type="term" value="F:sulfite reductase (ferredoxin) activity"/>
    <property type="evidence" value="ECO:0007669"/>
    <property type="project" value="TreeGrafter"/>
</dbReference>
<comment type="function">
    <text evidence="15">Component of the sulfite reductase complex that catalyzes the 6-electron reduction of sulfite to sulfide. This is one of several activities required for the biosynthesis of L-cysteine from sulfate.</text>
</comment>
<dbReference type="SUPFAM" id="SSF56014">
    <property type="entry name" value="Nitrite and sulphite reductase 4Fe-4S domain-like"/>
    <property type="match status" value="2"/>
</dbReference>
<dbReference type="EMBL" id="JAFMPM010000006">
    <property type="protein sequence ID" value="MBO0612778.1"/>
    <property type="molecule type" value="Genomic_DNA"/>
</dbReference>
<dbReference type="NCBIfam" id="NF010029">
    <property type="entry name" value="PRK13504.1"/>
    <property type="match status" value="1"/>
</dbReference>
<organism evidence="20">
    <name type="scientific">Thiothrix fructosivorans</name>
    <dbReference type="NCBI Taxonomy" id="111770"/>
    <lineage>
        <taxon>Bacteria</taxon>
        <taxon>Pseudomonadati</taxon>
        <taxon>Pseudomonadota</taxon>
        <taxon>Gammaproteobacteria</taxon>
        <taxon>Thiotrichales</taxon>
        <taxon>Thiotrichaceae</taxon>
        <taxon>Thiothrix</taxon>
    </lineage>
</organism>
<evidence type="ECO:0000256" key="7">
    <source>
        <dbReference type="ARBA" id="ARBA00022617"/>
    </source>
</evidence>
<evidence type="ECO:0000256" key="14">
    <source>
        <dbReference type="ARBA" id="ARBA00052219"/>
    </source>
</evidence>
<proteinExistence type="inferred from homology"/>
<evidence type="ECO:0000256" key="10">
    <source>
        <dbReference type="ARBA" id="ARBA00023002"/>
    </source>
</evidence>
<evidence type="ECO:0000256" key="6">
    <source>
        <dbReference type="ARBA" id="ARBA00022485"/>
    </source>
</evidence>
<keyword evidence="7" id="KW-0349">Heme</keyword>
<feature type="domain" description="Nitrite/Sulfite reductase ferredoxin-like" evidence="18">
    <location>
        <begin position="80"/>
        <end position="140"/>
    </location>
</feature>
<comment type="subunit">
    <text evidence="16">Alpha(8)-beta(8). The alpha component is a flavoprotein, the beta component is a hemoprotein.</text>
</comment>
<name>A0A8B0SLI6_9GAMM</name>
<dbReference type="Proteomes" id="UP000664466">
    <property type="component" value="Unassembled WGS sequence"/>
</dbReference>
<evidence type="ECO:0000256" key="12">
    <source>
        <dbReference type="ARBA" id="ARBA00023014"/>
    </source>
</evidence>
<dbReference type="GO" id="GO:0046872">
    <property type="term" value="F:metal ion binding"/>
    <property type="evidence" value="ECO:0007669"/>
    <property type="project" value="UniProtKB-KW"/>
</dbReference>
<dbReference type="InterPro" id="IPR045854">
    <property type="entry name" value="NO2/SO3_Rdtase_4Fe4S_sf"/>
</dbReference>
<evidence type="ECO:0000256" key="11">
    <source>
        <dbReference type="ARBA" id="ARBA00023004"/>
    </source>
</evidence>
<dbReference type="EMBL" id="CP072748">
    <property type="protein sequence ID" value="QTX11759.1"/>
    <property type="molecule type" value="Genomic_DNA"/>
</dbReference>
<reference evidence="19 21" key="1">
    <citation type="submission" date="2021-03" db="EMBL/GenBank/DDBJ databases">
        <title>Draft genome and methylome analysis of Thiotrix fructosivoruns ATCC 49748.</title>
        <authorList>
            <person name="Fomenkov A."/>
            <person name="Grabovich M.Y."/>
            <person name="Roberts R.J."/>
        </authorList>
    </citation>
    <scope>NUCLEOTIDE SEQUENCE [LARGE SCALE GENOMIC DNA]</scope>
    <source>
        <strain evidence="19 21">ATCC 49748</strain>
    </source>
</reference>
<evidence type="ECO:0000256" key="4">
    <source>
        <dbReference type="ARBA" id="ARBA00010429"/>
    </source>
</evidence>
<dbReference type="PANTHER" id="PTHR11493:SF47">
    <property type="entry name" value="SULFITE REDUCTASE [NADPH] SUBUNIT BETA"/>
    <property type="match status" value="1"/>
</dbReference>
<feature type="domain" description="Nitrite/Sulfite reductase ferredoxin-like" evidence="18">
    <location>
        <begin position="360"/>
        <end position="425"/>
    </location>
</feature>
<dbReference type="InterPro" id="IPR005117">
    <property type="entry name" value="NiRdtase/SiRdtase_haem-b_fer"/>
</dbReference>
<evidence type="ECO:0000256" key="16">
    <source>
        <dbReference type="ARBA" id="ARBA00062253"/>
    </source>
</evidence>
<comment type="pathway">
    <text evidence="3">Sulfur metabolism; hydrogen sulfide biosynthesis; hydrogen sulfide from sulfite (NADPH route): step 1/1.</text>
</comment>
<dbReference type="Gene3D" id="3.30.413.10">
    <property type="entry name" value="Sulfite Reductase Hemoprotein, domain 1"/>
    <property type="match status" value="2"/>
</dbReference>
<evidence type="ECO:0000259" key="17">
    <source>
        <dbReference type="Pfam" id="PF01077"/>
    </source>
</evidence>
<dbReference type="GO" id="GO:0019344">
    <property type="term" value="P:cysteine biosynthetic process"/>
    <property type="evidence" value="ECO:0007669"/>
    <property type="project" value="UniProtKB-KW"/>
</dbReference>
<evidence type="ECO:0000313" key="19">
    <source>
        <dbReference type="EMBL" id="MBO0612778.1"/>
    </source>
</evidence>
<dbReference type="GO" id="GO:0000103">
    <property type="term" value="P:sulfate assimilation"/>
    <property type="evidence" value="ECO:0007669"/>
    <property type="project" value="TreeGrafter"/>
</dbReference>
<dbReference type="PROSITE" id="PS00365">
    <property type="entry name" value="NIR_SIR"/>
    <property type="match status" value="1"/>
</dbReference>
<dbReference type="InterPro" id="IPR045169">
    <property type="entry name" value="NO2/SO3_Rdtase_4Fe4S_prot"/>
</dbReference>
<keyword evidence="9" id="KW-0521">NADP</keyword>
<keyword evidence="6" id="KW-0004">4Fe-4S</keyword>
<gene>
    <name evidence="20" type="ORF">J1836_005285</name>
    <name evidence="19" type="ORF">J1836_07545</name>
</gene>
<evidence type="ECO:0000313" key="21">
    <source>
        <dbReference type="Proteomes" id="UP000664466"/>
    </source>
</evidence>
<dbReference type="GO" id="GO:0004783">
    <property type="term" value="F:sulfite reductase (NADPH) activity"/>
    <property type="evidence" value="ECO:0007669"/>
    <property type="project" value="UniProtKB-EC"/>
</dbReference>
<evidence type="ECO:0000256" key="15">
    <source>
        <dbReference type="ARBA" id="ARBA00057160"/>
    </source>
</evidence>
<dbReference type="InterPro" id="IPR006067">
    <property type="entry name" value="NO2/SO3_Rdtase_4Fe4S_dom"/>
</dbReference>
<keyword evidence="21" id="KW-1185">Reference proteome</keyword>
<dbReference type="GO" id="GO:0009337">
    <property type="term" value="C:sulfite reductase complex (NADPH)"/>
    <property type="evidence" value="ECO:0007669"/>
    <property type="project" value="TreeGrafter"/>
</dbReference>
<dbReference type="Pfam" id="PF01077">
    <property type="entry name" value="NIR_SIR"/>
    <property type="match status" value="1"/>
</dbReference>
<dbReference type="RefSeq" id="WP_207250460.1">
    <property type="nucleotide sequence ID" value="NZ_JAFMPM010000006.1"/>
</dbReference>
<dbReference type="SUPFAM" id="SSF55124">
    <property type="entry name" value="Nitrite/Sulfite reductase N-terminal domain-like"/>
    <property type="match status" value="2"/>
</dbReference>
<keyword evidence="11" id="KW-0408">Iron</keyword>
<dbReference type="Pfam" id="PF03460">
    <property type="entry name" value="NIR_SIR_ferr"/>
    <property type="match status" value="2"/>
</dbReference>
<evidence type="ECO:0000313" key="20">
    <source>
        <dbReference type="EMBL" id="QTX11759.1"/>
    </source>
</evidence>
<dbReference type="FunFam" id="3.30.413.10:FF:000003">
    <property type="entry name" value="Sulfite reductase [NADPH] hemoprotein beta-component"/>
    <property type="match status" value="1"/>
</dbReference>
<dbReference type="InterPro" id="IPR006066">
    <property type="entry name" value="NO2/SO3_Rdtase_FeS/sirohaem_BS"/>
</dbReference>
<sequence>MERTATPKPLNALAPNGSAVEHIKDRSNYLRGNLVEDFHNPLTGAISENNVQLVKFHGSYMQDDRDVRLHRQDKKLEPAYSFMIRLRVAGGDLSADQWVKLDDISNRYGNGTSRITTRQALQFHGIIKFDMKNTIQAMDAALLDSIAGCGDVNRNVMCAPDPTLSNFHAEVFPWAQKISDHLLPRSRAYHEIWLDEAEGKTLVAGGEAEAIEPLYGKHYLPRKFKIAIAIPPFNDMDIYANDIGLIAIEENGKLAGFNVAVGGGLGFTFGRNDTYARLASTIGFCTPEQVLDVCFHTVAIQRDYGNRQDRKLSRFKYTLDQYGLDWFKQELNARLGLALGKVRAFEFATTGDRFGWHSTTDGLWHLGLRLEYGRVLDNDTHRLKSALRRIAEQNLCGFRMTGNQNLILTGVHEDDIDTVENTLQAHGYAADASHLSGLRRNSIACVALNTCPQAMAEAERYLPELISKLEVSLDKHGLRDADIKIRMTGCPNGCGRSVLGEIGLIGKSPGRYNLYLGASSNGDRLNTLYHENLDEAAILSTLDRLFADFAAQRIDSEPFGDFVVRQGYLHFV</sequence>
<dbReference type="InterPro" id="IPR036136">
    <property type="entry name" value="Nit/Sulf_reduc_fer-like_dom_sf"/>
</dbReference>
<evidence type="ECO:0000256" key="1">
    <source>
        <dbReference type="ARBA" id="ARBA00001929"/>
    </source>
</evidence>
<keyword evidence="12" id="KW-0411">Iron-sulfur</keyword>
<feature type="domain" description="Nitrite/sulphite reductase 4Fe-4S" evidence="17">
    <location>
        <begin position="175"/>
        <end position="336"/>
    </location>
</feature>
<dbReference type="GO" id="GO:0051539">
    <property type="term" value="F:4 iron, 4 sulfur cluster binding"/>
    <property type="evidence" value="ECO:0007669"/>
    <property type="project" value="UniProtKB-KW"/>
</dbReference>
<evidence type="ECO:0000256" key="2">
    <source>
        <dbReference type="ARBA" id="ARBA00001966"/>
    </source>
</evidence>
<accession>A0A8B0SLI6</accession>
<keyword evidence="13" id="KW-0028">Amino-acid biosynthesis</keyword>
<keyword evidence="8" id="KW-0479">Metal-binding</keyword>
<evidence type="ECO:0000256" key="3">
    <source>
        <dbReference type="ARBA" id="ARBA00004774"/>
    </source>
</evidence>
<keyword evidence="10" id="KW-0560">Oxidoreductase</keyword>
<dbReference type="PANTHER" id="PTHR11493">
    <property type="entry name" value="SULFITE REDUCTASE [NADPH] SUBUNIT BETA-RELATED"/>
    <property type="match status" value="1"/>
</dbReference>
<dbReference type="EC" id="1.8.1.2" evidence="5"/>